<proteinExistence type="predicted"/>
<accession>B8KUC5</accession>
<sequence>MLHKQGDLTAAEAGYRQILATHPDEGATWHLLAVLMGQRGDHNSAAEYCRRALLNGYRAVETYANLAAALSKSGSTFEAAEAAQEGLDIATTNSTLKIELVRQLRAGGFERSAFRSLSDLEKYDPDDRAILNELAQCSIQLGSYPYAKRALTRLSRLEPGAAEHKLNLSLTHFMGGEKELAAMASRESIAIEPDLYPGYYLLTKTIRLSKNDPIATDIVLKATSARGLKSPELQFAAGNLHHGFGDFDAAFTFYKRGNSLVRRSMNYGIAEDERRLSVIASQIDGLTSAPLPDIDYRDVRHRPVFIVGMPRTGSTLLESMMTRYPDITSAGEMVWMQRLVRASLTENQLTFPEGMAHLPDSALAKIRSDYSKLLAENVPVSGTGKESICIDKLPGNLLYIPLILRVFPESRIIITTRDRASTCLSCFIQLFSSTQQFAYDLHEASRFWEAHMEIIRSAESTAGSWVSSVKLADLLQEPQKTLDGLLAFCGAERDADLASADYSSDDGLFRTASALQIRASKVDPLENLRRYHHLLPSELVSAHT</sequence>
<dbReference type="PANTHER" id="PTHR12788">
    <property type="entry name" value="PROTEIN-TYROSINE SULFOTRANSFERASE 2"/>
    <property type="match status" value="1"/>
</dbReference>
<dbReference type="InterPro" id="IPR026634">
    <property type="entry name" value="TPST-like"/>
</dbReference>
<dbReference type="GO" id="GO:0008476">
    <property type="term" value="F:protein-tyrosine sulfotransferase activity"/>
    <property type="evidence" value="ECO:0007669"/>
    <property type="project" value="InterPro"/>
</dbReference>
<organism evidence="2 3">
    <name type="scientific">Luminiphilus syltensis NOR5-1B</name>
    <dbReference type="NCBI Taxonomy" id="565045"/>
    <lineage>
        <taxon>Bacteria</taxon>
        <taxon>Pseudomonadati</taxon>
        <taxon>Pseudomonadota</taxon>
        <taxon>Gammaproteobacteria</taxon>
        <taxon>Cellvibrionales</taxon>
        <taxon>Halieaceae</taxon>
        <taxon>Luminiphilus</taxon>
    </lineage>
</organism>
<dbReference type="eggNOG" id="COG0457">
    <property type="taxonomic scope" value="Bacteria"/>
</dbReference>
<dbReference type="Proteomes" id="UP000004699">
    <property type="component" value="Unassembled WGS sequence"/>
</dbReference>
<dbReference type="Pfam" id="PF13432">
    <property type="entry name" value="TPR_16"/>
    <property type="match status" value="1"/>
</dbReference>
<dbReference type="InterPro" id="IPR011990">
    <property type="entry name" value="TPR-like_helical_dom_sf"/>
</dbReference>
<dbReference type="InterPro" id="IPR019734">
    <property type="entry name" value="TPR_rpt"/>
</dbReference>
<name>B8KUC5_9GAMM</name>
<keyword evidence="3" id="KW-1185">Reference proteome</keyword>
<dbReference type="PANTHER" id="PTHR12788:SF10">
    <property type="entry name" value="PROTEIN-TYROSINE SULFOTRANSFERASE"/>
    <property type="match status" value="1"/>
</dbReference>
<keyword evidence="1" id="KW-0808">Transferase</keyword>
<dbReference type="InterPro" id="IPR027417">
    <property type="entry name" value="P-loop_NTPase"/>
</dbReference>
<dbReference type="Pfam" id="PF13469">
    <property type="entry name" value="Sulfotransfer_3"/>
    <property type="match status" value="1"/>
</dbReference>
<dbReference type="SUPFAM" id="SSF48452">
    <property type="entry name" value="TPR-like"/>
    <property type="match status" value="1"/>
</dbReference>
<evidence type="ECO:0000313" key="3">
    <source>
        <dbReference type="Proteomes" id="UP000004699"/>
    </source>
</evidence>
<dbReference type="AlphaFoldDB" id="B8KUC5"/>
<reference evidence="3" key="1">
    <citation type="journal article" date="2013" name="BMC Microbiol.">
        <title>Taxonomy and evolution of bacteriochlorophyll a-containing members of the OM60/NOR5 clade of marine gammaproteobacteria: description of Luminiphilus syltensis gen. nov., sp. nov., reclassification of Haliea rubra as Pseudohaliea rubra gen. nov., comb. nov., and emendation of Chromatocurvus halotolerans.</title>
        <authorList>
            <person name="Spring S."/>
            <person name="Riedel T."/>
            <person name="Sproer C."/>
            <person name="Yan S."/>
            <person name="Harder J."/>
            <person name="Fuchs B.M."/>
        </authorList>
    </citation>
    <scope>NUCLEOTIDE SEQUENCE [LARGE SCALE GENOMIC DNA]</scope>
    <source>
        <strain evidence="3">NOR51-B</strain>
    </source>
</reference>
<dbReference type="Gene3D" id="1.25.40.10">
    <property type="entry name" value="Tetratricopeptide repeat domain"/>
    <property type="match status" value="1"/>
</dbReference>
<dbReference type="SUPFAM" id="SSF52540">
    <property type="entry name" value="P-loop containing nucleoside triphosphate hydrolases"/>
    <property type="match status" value="1"/>
</dbReference>
<dbReference type="EMBL" id="DS999411">
    <property type="protein sequence ID" value="EED36102.1"/>
    <property type="molecule type" value="Genomic_DNA"/>
</dbReference>
<protein>
    <submittedName>
        <fullName evidence="2">Uncharacterized protein</fullName>
    </submittedName>
</protein>
<evidence type="ECO:0000313" key="2">
    <source>
        <dbReference type="EMBL" id="EED36102.1"/>
    </source>
</evidence>
<gene>
    <name evidence="2" type="ORF">NOR51B_2050</name>
</gene>
<dbReference type="STRING" id="565045.NOR51B_2050"/>
<dbReference type="OrthoDB" id="9815894at2"/>
<dbReference type="SMART" id="SM00028">
    <property type="entry name" value="TPR"/>
    <property type="match status" value="5"/>
</dbReference>
<evidence type="ECO:0000256" key="1">
    <source>
        <dbReference type="ARBA" id="ARBA00022679"/>
    </source>
</evidence>
<dbReference type="HOGENOM" id="CLU_017034_1_0_6"/>
<dbReference type="Gene3D" id="3.40.50.300">
    <property type="entry name" value="P-loop containing nucleotide triphosphate hydrolases"/>
    <property type="match status" value="1"/>
</dbReference>
<dbReference type="RefSeq" id="WP_009020846.1">
    <property type="nucleotide sequence ID" value="NZ_DS999411.1"/>
</dbReference>